<evidence type="ECO:0000256" key="2">
    <source>
        <dbReference type="ARBA" id="ARBA00023157"/>
    </source>
</evidence>
<dbReference type="GO" id="GO:0006508">
    <property type="term" value="P:proteolysis"/>
    <property type="evidence" value="ECO:0007669"/>
    <property type="project" value="InterPro"/>
</dbReference>
<evidence type="ECO:0000313" key="4">
    <source>
        <dbReference type="EMBL" id="TMQ58324.1"/>
    </source>
</evidence>
<organism evidence="4 5">
    <name type="scientific">Eiseniibacteriota bacterium</name>
    <dbReference type="NCBI Taxonomy" id="2212470"/>
    <lineage>
        <taxon>Bacteria</taxon>
        <taxon>Candidatus Eiseniibacteriota</taxon>
    </lineage>
</organism>
<dbReference type="Proteomes" id="UP000317716">
    <property type="component" value="Unassembled WGS sequence"/>
</dbReference>
<proteinExistence type="predicted"/>
<keyword evidence="1" id="KW-0732">Signal</keyword>
<dbReference type="GO" id="GO:0016020">
    <property type="term" value="C:membrane"/>
    <property type="evidence" value="ECO:0007669"/>
    <property type="project" value="InterPro"/>
</dbReference>
<dbReference type="InterPro" id="IPR001548">
    <property type="entry name" value="Peptidase_M2"/>
</dbReference>
<sequence>MALTTAPAAPEERLAKFNELLVPLVAKLEPLHVALNHATWQASVTGRDEFVQESARLDAQIRTLLSEREPYLLLLALKDAGGVPDPIAQRQLELLVHAFRQHQLPRETIERMVRLEKQLERTFNNYRAQLDGQPVPDNTLRELLKVSDDPARRRAAWEASKQIGLEVVEDLLELVRLRNEAARTLAFDNYYSMVLELDELDETELFQLLDQLDRGTRPGFEAYKRELDQGLARRFGTSTGELQPWHYGDPFFQEAPTSGVDLDPWFHDRRLEDLARRFFAAVGLEIGDLLERSDLYEKPGKSQHAFCMAMDRGADVRVLCNLRPNEYWMATMLHEFGHAVYDKYIDRSLPWMLRQHAHILTTEASAMLFGRLSKNATWLRLYAGVPDEEARRAARATARAVREQLLVMTRWCLVMCHMERALYRDPAQDLTALWWDLVERHQLIRRPAGRRAPDWASKIHFSVAPRGGVGALCRDTSGRRLSDRAPVSARALRGLAPGAAVGDRGDAVGGGVRGFHHRLDRPLAILDRPDRPPLVSRSGRCYRGLCPRLAVRARFASSARGMGRRSAREDPQPCSSVCCCWRPPSARAARGARPQLGPGPATPLPTACTSSASSWIRCASTSMGCRARCGGDSTR</sequence>
<evidence type="ECO:0000256" key="1">
    <source>
        <dbReference type="ARBA" id="ARBA00022729"/>
    </source>
</evidence>
<dbReference type="GO" id="GO:0008237">
    <property type="term" value="F:metallopeptidase activity"/>
    <property type="evidence" value="ECO:0007669"/>
    <property type="project" value="InterPro"/>
</dbReference>
<dbReference type="AlphaFoldDB" id="A0A538T497"/>
<accession>A0A538T497</accession>
<reference evidence="4 5" key="1">
    <citation type="journal article" date="2019" name="Nat. Microbiol.">
        <title>Mediterranean grassland soil C-N compound turnover is dependent on rainfall and depth, and is mediated by genomically divergent microorganisms.</title>
        <authorList>
            <person name="Diamond S."/>
            <person name="Andeer P.F."/>
            <person name="Li Z."/>
            <person name="Crits-Christoph A."/>
            <person name="Burstein D."/>
            <person name="Anantharaman K."/>
            <person name="Lane K.R."/>
            <person name="Thomas B.C."/>
            <person name="Pan C."/>
            <person name="Northen T.R."/>
            <person name="Banfield J.F."/>
        </authorList>
    </citation>
    <scope>NUCLEOTIDE SEQUENCE [LARGE SCALE GENOMIC DNA]</scope>
    <source>
        <strain evidence="4">WS_2</strain>
    </source>
</reference>
<evidence type="ECO:0000256" key="3">
    <source>
        <dbReference type="ARBA" id="ARBA00023180"/>
    </source>
</evidence>
<keyword evidence="3" id="KW-0325">Glycoprotein</keyword>
<gene>
    <name evidence="4" type="ORF">E6K72_02720</name>
</gene>
<protein>
    <submittedName>
        <fullName evidence="4">Peptidase M3</fullName>
    </submittedName>
</protein>
<comment type="caution">
    <text evidence="4">The sequence shown here is derived from an EMBL/GenBank/DDBJ whole genome shotgun (WGS) entry which is preliminary data.</text>
</comment>
<dbReference type="SUPFAM" id="SSF55486">
    <property type="entry name" value="Metalloproteases ('zincins'), catalytic domain"/>
    <property type="match status" value="1"/>
</dbReference>
<dbReference type="GO" id="GO:0008241">
    <property type="term" value="F:peptidyl-dipeptidase activity"/>
    <property type="evidence" value="ECO:0007669"/>
    <property type="project" value="InterPro"/>
</dbReference>
<dbReference type="EMBL" id="VBOS01000082">
    <property type="protein sequence ID" value="TMQ58324.1"/>
    <property type="molecule type" value="Genomic_DNA"/>
</dbReference>
<evidence type="ECO:0000313" key="5">
    <source>
        <dbReference type="Proteomes" id="UP000317716"/>
    </source>
</evidence>
<dbReference type="Pfam" id="PF01401">
    <property type="entry name" value="Peptidase_M2"/>
    <property type="match status" value="1"/>
</dbReference>
<name>A0A538T497_UNCEI</name>
<dbReference type="Gene3D" id="1.10.1370.30">
    <property type="match status" value="1"/>
</dbReference>
<keyword evidence="2" id="KW-1015">Disulfide bond</keyword>